<feature type="short sequence motif" description="'HIGH' region" evidence="12">
    <location>
        <begin position="53"/>
        <end position="63"/>
    </location>
</feature>
<feature type="domain" description="Aminoacyl-tRNA synthetase class Ia" evidence="13">
    <location>
        <begin position="24"/>
        <end position="571"/>
    </location>
</feature>
<gene>
    <name evidence="12" type="primary">valS</name>
    <name evidence="16" type="ORF">DXC40_04585</name>
</gene>
<comment type="subunit">
    <text evidence="2 12">Monomer.</text>
</comment>
<dbReference type="PANTHER" id="PTHR11946:SF93">
    <property type="entry name" value="VALINE--TRNA LIGASE, CHLOROPLASTIC_MITOCHONDRIAL 2"/>
    <property type="match status" value="1"/>
</dbReference>
<dbReference type="InterPro" id="IPR009008">
    <property type="entry name" value="Val/Leu/Ile-tRNA-synth_edit"/>
</dbReference>
<evidence type="ECO:0000256" key="9">
    <source>
        <dbReference type="ARBA" id="ARBA00023146"/>
    </source>
</evidence>
<dbReference type="InterPro" id="IPR013155">
    <property type="entry name" value="M/V/L/I-tRNA-synth_anticd-bd"/>
</dbReference>
<feature type="domain" description="Methionyl/Valyl/Leucyl/Isoleucyl-tRNA synthetase anticodon-binding" evidence="14">
    <location>
        <begin position="613"/>
        <end position="758"/>
    </location>
</feature>
<evidence type="ECO:0000259" key="15">
    <source>
        <dbReference type="Pfam" id="PF10458"/>
    </source>
</evidence>
<comment type="domain">
    <text evidence="12">ValRS has two distinct active sites: one for aminoacylation and one for editing. The misactivated threonine is translocated from the active site to the editing site.</text>
</comment>
<sequence length="879" mass="100346">MDTGGKDMPKQLDKVYDPKQVEDKMYRFWQDGGYFHAEPNPDKKPYTIVIPPPNITGRLHMGHALDETLQDILIRWRRMQGYEALWLPGTDHASIATEAKIVEAMRQEGVTKEQLGREGFLERAWAWKREYGGHILDQLKKLGSSCDWQRERFTLDEGCSRAVREVFVRFFEQGLIYRGERIVNWCPHCLSTISDIEVEYEEKDGFFWHINYPIVGTDDVLEIATTRPETLLGDTAVAVHPDDERYKHLIGKMVLLPIVNKQIPIVADEYVEMDFGTGVVKITPAHDPNDFEVGLRHGLPIVNVMNDDATINENGGKYKGLTREECRRQIVKDLEDGGFLKAVEPYKHNVGSCYRCGSVIEPRVSKQWFVKMEPLAKPAVEAVRSGRTRFIPERFDKIYFNWMENIKDWCISRQLWWGHRIPAWYCTGCGEMIVSRETPQTCPKCGSHRLEQDPDTLDTWFSSALWPFSTLGWPDDTPELRYFYPTDTLVTGYDIIFFWVARMIFSGLAHMDEAPFKTVLIHGLVRDAQGRKMSKSLGNGIDPLEIIDRYGADALRFTLATGNSPGNDMRFSDEKVNASRNFANKIWNASRFILMNLSDDVEPGLPETLNIEDKWVLSKYRTLVREVTDNLEKFELGLAVQKLYDFIWDILCDWYIELCKSRLQAGGETSEAAQRVLVYVMTGTLKLLHPFMPFITEEIWQALPHDGESIMVAPWPQADAALDFSADESDFEMIMQVIRAIRARRGEMNVPPSKKTRLFIMTAHKAVFEQGRPFFARLAFASDVELGDSFDADGSVQVVTDAARVFIPMDELVDREKELARLGREKAACEKDIAALSSKLDNPGFVAKAPAQVVDGERAKLAKARERLAKIEESIAAFS</sequence>
<dbReference type="GO" id="GO:0004832">
    <property type="term" value="F:valine-tRNA ligase activity"/>
    <property type="evidence" value="ECO:0007669"/>
    <property type="project" value="UniProtKB-UniRule"/>
</dbReference>
<evidence type="ECO:0000313" key="16">
    <source>
        <dbReference type="EMBL" id="RGE70331.1"/>
    </source>
</evidence>
<protein>
    <recommendedName>
        <fullName evidence="12">Valine--tRNA ligase</fullName>
        <ecNumber evidence="12">6.1.1.9</ecNumber>
    </recommendedName>
    <alternativeName>
        <fullName evidence="12">Valyl-tRNA synthetase</fullName>
        <shortName evidence="12">ValRS</shortName>
    </alternativeName>
</protein>
<evidence type="ECO:0000256" key="6">
    <source>
        <dbReference type="ARBA" id="ARBA00022840"/>
    </source>
</evidence>
<dbReference type="Gene3D" id="3.90.740.10">
    <property type="entry name" value="Valyl/Leucyl/Isoleucyl-tRNA synthetase, editing domain"/>
    <property type="match status" value="2"/>
</dbReference>
<reference evidence="16 17" key="1">
    <citation type="submission" date="2018-08" db="EMBL/GenBank/DDBJ databases">
        <title>A genome reference for cultivated species of the human gut microbiota.</title>
        <authorList>
            <person name="Zou Y."/>
            <person name="Xue W."/>
            <person name="Luo G."/>
        </authorList>
    </citation>
    <scope>NUCLEOTIDE SEQUENCE [LARGE SCALE GENOMIC DNA]</scope>
    <source>
        <strain evidence="16 17">TF05-12AC</strain>
    </source>
</reference>
<evidence type="ECO:0000256" key="5">
    <source>
        <dbReference type="ARBA" id="ARBA00022741"/>
    </source>
</evidence>
<evidence type="ECO:0000313" key="17">
    <source>
        <dbReference type="Proteomes" id="UP000260828"/>
    </source>
</evidence>
<evidence type="ECO:0000256" key="3">
    <source>
        <dbReference type="ARBA" id="ARBA00022490"/>
    </source>
</evidence>
<evidence type="ECO:0000256" key="12">
    <source>
        <dbReference type="HAMAP-Rule" id="MF_02004"/>
    </source>
</evidence>
<proteinExistence type="inferred from homology"/>
<dbReference type="InterPro" id="IPR010978">
    <property type="entry name" value="tRNA-bd_arm"/>
</dbReference>
<dbReference type="FunFam" id="3.40.50.620:FF:000032">
    <property type="entry name" value="Valine--tRNA ligase"/>
    <property type="match status" value="1"/>
</dbReference>
<feature type="binding site" evidence="12">
    <location>
        <position position="535"/>
    </location>
    <ligand>
        <name>ATP</name>
        <dbReference type="ChEBI" id="CHEBI:30616"/>
    </ligand>
</feature>
<dbReference type="Gene3D" id="1.10.287.380">
    <property type="entry name" value="Valyl-tRNA synthetase, C-terminal domain"/>
    <property type="match status" value="1"/>
</dbReference>
<dbReference type="InterPro" id="IPR002303">
    <property type="entry name" value="Valyl-tRNA_ligase"/>
</dbReference>
<organism evidence="16 17">
    <name type="scientific">Anaerotruncus colihominis</name>
    <dbReference type="NCBI Taxonomy" id="169435"/>
    <lineage>
        <taxon>Bacteria</taxon>
        <taxon>Bacillati</taxon>
        <taxon>Bacillota</taxon>
        <taxon>Clostridia</taxon>
        <taxon>Eubacteriales</taxon>
        <taxon>Oscillospiraceae</taxon>
        <taxon>Anaerotruncus</taxon>
    </lineage>
</organism>
<dbReference type="Pfam" id="PF08264">
    <property type="entry name" value="Anticodon_1"/>
    <property type="match status" value="1"/>
</dbReference>
<dbReference type="PROSITE" id="PS00178">
    <property type="entry name" value="AA_TRNA_LIGASE_I"/>
    <property type="match status" value="1"/>
</dbReference>
<keyword evidence="4 12" id="KW-0436">Ligase</keyword>
<dbReference type="Pfam" id="PF00133">
    <property type="entry name" value="tRNA-synt_1"/>
    <property type="match status" value="1"/>
</dbReference>
<evidence type="ECO:0000256" key="1">
    <source>
        <dbReference type="ARBA" id="ARBA00004496"/>
    </source>
</evidence>
<dbReference type="InterPro" id="IPR014729">
    <property type="entry name" value="Rossmann-like_a/b/a_fold"/>
</dbReference>
<dbReference type="GO" id="GO:0002161">
    <property type="term" value="F:aminoacyl-tRNA deacylase activity"/>
    <property type="evidence" value="ECO:0007669"/>
    <property type="project" value="InterPro"/>
</dbReference>
<comment type="function">
    <text evidence="12">Catalyzes the attachment of valine to tRNA(Val). As ValRS can inadvertently accommodate and process structurally similar amino acids such as threonine, to avoid such errors, it has a 'posttransfer' editing activity that hydrolyzes mischarged Thr-tRNA(Val) in a tRNA-dependent manner.</text>
</comment>
<dbReference type="GO" id="GO:0005829">
    <property type="term" value="C:cytosol"/>
    <property type="evidence" value="ECO:0007669"/>
    <property type="project" value="TreeGrafter"/>
</dbReference>
<evidence type="ECO:0000256" key="10">
    <source>
        <dbReference type="ARBA" id="ARBA00047552"/>
    </source>
</evidence>
<dbReference type="SUPFAM" id="SSF46589">
    <property type="entry name" value="tRNA-binding arm"/>
    <property type="match status" value="1"/>
</dbReference>
<dbReference type="Pfam" id="PF10458">
    <property type="entry name" value="Val_tRNA-synt_C"/>
    <property type="match status" value="1"/>
</dbReference>
<dbReference type="InterPro" id="IPR009080">
    <property type="entry name" value="tRNAsynth_Ia_anticodon-bd"/>
</dbReference>
<dbReference type="EMBL" id="QVME01000001">
    <property type="protein sequence ID" value="RGE70331.1"/>
    <property type="molecule type" value="Genomic_DNA"/>
</dbReference>
<dbReference type="CDD" id="cd07962">
    <property type="entry name" value="Anticodon_Ia_Val"/>
    <property type="match status" value="1"/>
</dbReference>
<dbReference type="Gene3D" id="1.10.730.10">
    <property type="entry name" value="Isoleucyl-tRNA Synthetase, Domain 1"/>
    <property type="match status" value="1"/>
</dbReference>
<evidence type="ECO:0000256" key="2">
    <source>
        <dbReference type="ARBA" id="ARBA00011245"/>
    </source>
</evidence>
<dbReference type="HAMAP" id="MF_02004">
    <property type="entry name" value="Val_tRNA_synth_type1"/>
    <property type="match status" value="1"/>
</dbReference>
<dbReference type="Proteomes" id="UP000260828">
    <property type="component" value="Unassembled WGS sequence"/>
</dbReference>
<comment type="catalytic activity">
    <reaction evidence="10 12">
        <text>tRNA(Val) + L-valine + ATP = L-valyl-tRNA(Val) + AMP + diphosphate</text>
        <dbReference type="Rhea" id="RHEA:10704"/>
        <dbReference type="Rhea" id="RHEA-COMP:9672"/>
        <dbReference type="Rhea" id="RHEA-COMP:9708"/>
        <dbReference type="ChEBI" id="CHEBI:30616"/>
        <dbReference type="ChEBI" id="CHEBI:33019"/>
        <dbReference type="ChEBI" id="CHEBI:57762"/>
        <dbReference type="ChEBI" id="CHEBI:78442"/>
        <dbReference type="ChEBI" id="CHEBI:78537"/>
        <dbReference type="ChEBI" id="CHEBI:456215"/>
        <dbReference type="EC" id="6.1.1.9"/>
    </reaction>
</comment>
<dbReference type="FunFam" id="1.10.730.10:FF:000014">
    <property type="entry name" value="Valine--tRNA ligase"/>
    <property type="match status" value="1"/>
</dbReference>
<keyword evidence="6 12" id="KW-0067">ATP-binding</keyword>
<accession>A0A3E3ITR8</accession>
<evidence type="ECO:0000256" key="7">
    <source>
        <dbReference type="ARBA" id="ARBA00022917"/>
    </source>
</evidence>
<dbReference type="Gene3D" id="3.40.50.620">
    <property type="entry name" value="HUPs"/>
    <property type="match status" value="2"/>
</dbReference>
<dbReference type="FunFam" id="3.40.50.620:FF:000098">
    <property type="entry name" value="Valine--tRNA ligase"/>
    <property type="match status" value="1"/>
</dbReference>
<dbReference type="InterPro" id="IPR019499">
    <property type="entry name" value="Val-tRNA_synth_tRNA-bd"/>
</dbReference>
<dbReference type="PANTHER" id="PTHR11946">
    <property type="entry name" value="VALYL-TRNA SYNTHETASES"/>
    <property type="match status" value="1"/>
</dbReference>
<dbReference type="InterPro" id="IPR033705">
    <property type="entry name" value="Anticodon_Ia_Val"/>
</dbReference>
<dbReference type="FunFam" id="3.90.740.10:FF:000005">
    <property type="entry name" value="Valine--tRNA ligase, mitochondrial"/>
    <property type="match status" value="1"/>
</dbReference>
<keyword evidence="8 12" id="KW-0175">Coiled coil</keyword>
<dbReference type="NCBIfam" id="NF004349">
    <property type="entry name" value="PRK05729.1"/>
    <property type="match status" value="1"/>
</dbReference>
<dbReference type="PRINTS" id="PR00986">
    <property type="entry name" value="TRNASYNTHVAL"/>
</dbReference>
<comment type="domain">
    <text evidence="12">The C-terminal coiled-coil domain is crucial for aminoacylation activity.</text>
</comment>
<dbReference type="EC" id="6.1.1.9" evidence="12"/>
<comment type="caution">
    <text evidence="16">The sequence shown here is derived from an EMBL/GenBank/DDBJ whole genome shotgun (WGS) entry which is preliminary data.</text>
</comment>
<keyword evidence="3 12" id="KW-0963">Cytoplasm</keyword>
<dbReference type="FunFam" id="1.10.287.380:FF:000001">
    <property type="entry name" value="Valine--tRNA ligase"/>
    <property type="match status" value="1"/>
</dbReference>
<dbReference type="SUPFAM" id="SSF47323">
    <property type="entry name" value="Anticodon-binding domain of a subclass of class I aminoacyl-tRNA synthetases"/>
    <property type="match status" value="1"/>
</dbReference>
<dbReference type="GO" id="GO:0005524">
    <property type="term" value="F:ATP binding"/>
    <property type="evidence" value="ECO:0007669"/>
    <property type="project" value="UniProtKB-UniRule"/>
</dbReference>
<feature type="short sequence motif" description="'KMSKS' region" evidence="12">
    <location>
        <begin position="532"/>
        <end position="536"/>
    </location>
</feature>
<dbReference type="SUPFAM" id="SSF50677">
    <property type="entry name" value="ValRS/IleRS/LeuRS editing domain"/>
    <property type="match status" value="1"/>
</dbReference>
<name>A0A3E3ITR8_9FIRM</name>
<evidence type="ECO:0000256" key="8">
    <source>
        <dbReference type="ARBA" id="ARBA00023054"/>
    </source>
</evidence>
<dbReference type="GO" id="GO:0006438">
    <property type="term" value="P:valyl-tRNA aminoacylation"/>
    <property type="evidence" value="ECO:0007669"/>
    <property type="project" value="UniProtKB-UniRule"/>
</dbReference>
<feature type="domain" description="Valyl-tRNA synthetase tRNA-binding arm" evidence="15">
    <location>
        <begin position="816"/>
        <end position="876"/>
    </location>
</feature>
<dbReference type="InterPro" id="IPR002300">
    <property type="entry name" value="aa-tRNA-synth_Ia"/>
</dbReference>
<comment type="subcellular location">
    <subcellularLocation>
        <location evidence="1 12">Cytoplasm</location>
    </subcellularLocation>
</comment>
<comment type="similarity">
    <text evidence="11 12">Belongs to the class-I aminoacyl-tRNA synthetase family. ValS type 1 subfamily.</text>
</comment>
<dbReference type="InterPro" id="IPR001412">
    <property type="entry name" value="aa-tRNA-synth_I_CS"/>
</dbReference>
<keyword evidence="7 12" id="KW-0648">Protein biosynthesis</keyword>
<evidence type="ECO:0000259" key="14">
    <source>
        <dbReference type="Pfam" id="PF08264"/>
    </source>
</evidence>
<dbReference type="NCBIfam" id="TIGR00422">
    <property type="entry name" value="valS"/>
    <property type="match status" value="1"/>
</dbReference>
<feature type="coiled-coil region" evidence="12">
    <location>
        <begin position="819"/>
        <end position="874"/>
    </location>
</feature>
<dbReference type="CDD" id="cd00817">
    <property type="entry name" value="ValRS_core"/>
    <property type="match status" value="1"/>
</dbReference>
<dbReference type="InterPro" id="IPR037118">
    <property type="entry name" value="Val-tRNA_synth_C_sf"/>
</dbReference>
<keyword evidence="5 12" id="KW-0547">Nucleotide-binding</keyword>
<evidence type="ECO:0000259" key="13">
    <source>
        <dbReference type="Pfam" id="PF00133"/>
    </source>
</evidence>
<evidence type="ECO:0000256" key="4">
    <source>
        <dbReference type="ARBA" id="ARBA00022598"/>
    </source>
</evidence>
<keyword evidence="9 12" id="KW-0030">Aminoacyl-tRNA synthetase</keyword>
<evidence type="ECO:0000256" key="11">
    <source>
        <dbReference type="ARBA" id="ARBA00060830"/>
    </source>
</evidence>
<dbReference type="AlphaFoldDB" id="A0A3E3ITR8"/>
<dbReference type="SUPFAM" id="SSF52374">
    <property type="entry name" value="Nucleotidylyl transferase"/>
    <property type="match status" value="1"/>
</dbReference>